<evidence type="ECO:0000313" key="3">
    <source>
        <dbReference type="Proteomes" id="UP000807342"/>
    </source>
</evidence>
<dbReference type="EMBL" id="MU151516">
    <property type="protein sequence ID" value="KAF9443129.1"/>
    <property type="molecule type" value="Genomic_DNA"/>
</dbReference>
<feature type="compositionally biased region" description="Gly residues" evidence="1">
    <location>
        <begin position="100"/>
        <end position="109"/>
    </location>
</feature>
<comment type="caution">
    <text evidence="2">The sequence shown here is derived from an EMBL/GenBank/DDBJ whole genome shotgun (WGS) entry which is preliminary data.</text>
</comment>
<sequence length="109" mass="11168">MESSKLPEDNVTRVDDVAAPTTNVTPPEETERSAGDQEGPPAASDPSSGKSADEPPSGKDKEPSKTEPSNTDDPDDDDDWPEFGGGQPRATVVHPSGTGAKQGGGLKPG</sequence>
<organism evidence="2 3">
    <name type="scientific">Macrolepiota fuliginosa MF-IS2</name>
    <dbReference type="NCBI Taxonomy" id="1400762"/>
    <lineage>
        <taxon>Eukaryota</taxon>
        <taxon>Fungi</taxon>
        <taxon>Dikarya</taxon>
        <taxon>Basidiomycota</taxon>
        <taxon>Agaricomycotina</taxon>
        <taxon>Agaricomycetes</taxon>
        <taxon>Agaricomycetidae</taxon>
        <taxon>Agaricales</taxon>
        <taxon>Agaricineae</taxon>
        <taxon>Agaricaceae</taxon>
        <taxon>Macrolepiota</taxon>
    </lineage>
</organism>
<proteinExistence type="predicted"/>
<reference evidence="2" key="1">
    <citation type="submission" date="2020-11" db="EMBL/GenBank/DDBJ databases">
        <authorList>
            <consortium name="DOE Joint Genome Institute"/>
            <person name="Ahrendt S."/>
            <person name="Riley R."/>
            <person name="Andreopoulos W."/>
            <person name="Labutti K."/>
            <person name="Pangilinan J."/>
            <person name="Ruiz-Duenas F.J."/>
            <person name="Barrasa J.M."/>
            <person name="Sanchez-Garcia M."/>
            <person name="Camarero S."/>
            <person name="Miyauchi S."/>
            <person name="Serrano A."/>
            <person name="Linde D."/>
            <person name="Babiker R."/>
            <person name="Drula E."/>
            <person name="Ayuso-Fernandez I."/>
            <person name="Pacheco R."/>
            <person name="Padilla G."/>
            <person name="Ferreira P."/>
            <person name="Barriuso J."/>
            <person name="Kellner H."/>
            <person name="Castanera R."/>
            <person name="Alfaro M."/>
            <person name="Ramirez L."/>
            <person name="Pisabarro A.G."/>
            <person name="Kuo A."/>
            <person name="Tritt A."/>
            <person name="Lipzen A."/>
            <person name="He G."/>
            <person name="Yan M."/>
            <person name="Ng V."/>
            <person name="Cullen D."/>
            <person name="Martin F."/>
            <person name="Rosso M.-N."/>
            <person name="Henrissat B."/>
            <person name="Hibbett D."/>
            <person name="Martinez A.T."/>
            <person name="Grigoriev I.V."/>
        </authorList>
    </citation>
    <scope>NUCLEOTIDE SEQUENCE</scope>
    <source>
        <strain evidence="2">MF-IS2</strain>
    </source>
</reference>
<accession>A0A9P5X3T7</accession>
<evidence type="ECO:0000313" key="2">
    <source>
        <dbReference type="EMBL" id="KAF9443129.1"/>
    </source>
</evidence>
<evidence type="ECO:0000256" key="1">
    <source>
        <dbReference type="SAM" id="MobiDB-lite"/>
    </source>
</evidence>
<name>A0A9P5X3T7_9AGAR</name>
<keyword evidence="3" id="KW-1185">Reference proteome</keyword>
<dbReference type="AlphaFoldDB" id="A0A9P5X3T7"/>
<gene>
    <name evidence="2" type="ORF">P691DRAFT_809424</name>
</gene>
<feature type="compositionally biased region" description="Acidic residues" evidence="1">
    <location>
        <begin position="70"/>
        <end position="81"/>
    </location>
</feature>
<feature type="compositionally biased region" description="Basic and acidic residues" evidence="1">
    <location>
        <begin position="51"/>
        <end position="65"/>
    </location>
</feature>
<protein>
    <submittedName>
        <fullName evidence="2">Uncharacterized protein</fullName>
    </submittedName>
</protein>
<feature type="region of interest" description="Disordered" evidence="1">
    <location>
        <begin position="1"/>
        <end position="109"/>
    </location>
</feature>
<feature type="compositionally biased region" description="Basic and acidic residues" evidence="1">
    <location>
        <begin position="1"/>
        <end position="16"/>
    </location>
</feature>
<dbReference type="Proteomes" id="UP000807342">
    <property type="component" value="Unassembled WGS sequence"/>
</dbReference>